<reference evidence="1 4" key="2">
    <citation type="submission" date="2020-07" db="EMBL/GenBank/DDBJ databases">
        <title>Sequencing the genomes of 1000 actinobacteria strains.</title>
        <authorList>
            <person name="Klenk H.-P."/>
        </authorList>
    </citation>
    <scope>NUCLEOTIDE SEQUENCE [LARGE SCALE GENOMIC DNA]</scope>
    <source>
        <strain evidence="1 4">DSM 45117</strain>
    </source>
</reference>
<dbReference type="EMBL" id="JACBZA010000001">
    <property type="protein sequence ID" value="NYH85624.1"/>
    <property type="molecule type" value="Genomic_DNA"/>
</dbReference>
<dbReference type="STRING" id="504797.SAMN05421678_103269"/>
<dbReference type="OrthoDB" id="9790035at2"/>
<reference evidence="2 3" key="1">
    <citation type="submission" date="2016-10" db="EMBL/GenBank/DDBJ databases">
        <authorList>
            <person name="de Groot N.N."/>
        </authorList>
    </citation>
    <scope>NUCLEOTIDE SEQUENCE [LARGE SCALE GENOMIC DNA]</scope>
    <source>
        <strain evidence="2 3">CPCC 202808</strain>
    </source>
</reference>
<dbReference type="Proteomes" id="UP000199052">
    <property type="component" value="Unassembled WGS sequence"/>
</dbReference>
<dbReference type="PANTHER" id="PTHR43422">
    <property type="entry name" value="THIAMINE THIAZOLE SYNTHASE"/>
    <property type="match status" value="1"/>
</dbReference>
<evidence type="ECO:0000313" key="2">
    <source>
        <dbReference type="EMBL" id="SFG00364.1"/>
    </source>
</evidence>
<dbReference type="PANTHER" id="PTHR43422:SF3">
    <property type="entry name" value="THIAMINE THIAZOLE SYNTHASE"/>
    <property type="match status" value="1"/>
</dbReference>
<proteinExistence type="predicted"/>
<evidence type="ECO:0000313" key="3">
    <source>
        <dbReference type="Proteomes" id="UP000199052"/>
    </source>
</evidence>
<organism evidence="2 3">
    <name type="scientific">Actinopolymorpha cephalotaxi</name>
    <dbReference type="NCBI Taxonomy" id="504797"/>
    <lineage>
        <taxon>Bacteria</taxon>
        <taxon>Bacillati</taxon>
        <taxon>Actinomycetota</taxon>
        <taxon>Actinomycetes</taxon>
        <taxon>Propionibacteriales</taxon>
        <taxon>Actinopolymorphaceae</taxon>
        <taxon>Actinopolymorpha</taxon>
    </lineage>
</organism>
<gene>
    <name evidence="1" type="ORF">FHR37_004475</name>
    <name evidence="2" type="ORF">SAMN05421678_103269</name>
</gene>
<evidence type="ECO:0000313" key="1">
    <source>
        <dbReference type="EMBL" id="NYH85624.1"/>
    </source>
</evidence>
<dbReference type="AlphaFoldDB" id="A0A1I2N923"/>
<dbReference type="Proteomes" id="UP000533017">
    <property type="component" value="Unassembled WGS sequence"/>
</dbReference>
<evidence type="ECO:0000313" key="4">
    <source>
        <dbReference type="Proteomes" id="UP000533017"/>
    </source>
</evidence>
<dbReference type="Gene3D" id="3.50.50.60">
    <property type="entry name" value="FAD/NAD(P)-binding domain"/>
    <property type="match status" value="1"/>
</dbReference>
<dbReference type="RefSeq" id="WP_092882261.1">
    <property type="nucleotide sequence ID" value="NZ_FOOI01000003.1"/>
</dbReference>
<name>A0A1I2N923_9ACTN</name>
<dbReference type="SUPFAM" id="SSF51905">
    <property type="entry name" value="FAD/NAD(P)-binding domain"/>
    <property type="match status" value="1"/>
</dbReference>
<dbReference type="InterPro" id="IPR036188">
    <property type="entry name" value="FAD/NAD-bd_sf"/>
</dbReference>
<sequence length="410" mass="44730">MPQGRHAHVLLARGGEVIEDLFPGVTGELVADGAVVSHPLADFRFCAGGHTLRQVPIGATMLQCTRPFLEGHLRDRVLALPGLTPADRCDVVGLTLDDDRRRVAGVRVVHGRDASTEETLTADLVVDATGRAGRTPVWLRALGLPRPREEEFAVSVGYASRLMRLPRDYAEREKAIAVGPVPNLPRGLALLEVEGGRHLVTLAGFESRHHPPGDHDGFVEFAATVSPPDVLDAIRRAEPLGDIATYRYQSSVRRHYQELPDLPDGLLVTGDALCSFNPIYGQGMTLAAMQASTLRDSLAQGAPGLTRRFFQAASRTVDDAWNLGVGADLALPQFRARRTLSTRLTSAYTRQVQAAGAVDDQVARQFVRVTHLLDPPDRLLRPSLAWRVLRARTAGLGRRRRVPRLTSPGR</sequence>
<accession>A0A1I2N923</accession>
<keyword evidence="4" id="KW-1185">Reference proteome</keyword>
<protein>
    <submittedName>
        <fullName evidence="1">2-polyprenyl-6-methoxyphenol hydroxylase-like FAD-dependent oxidoreductase</fullName>
    </submittedName>
    <submittedName>
        <fullName evidence="2">Dehydrogenase (Flavoprotein)</fullName>
    </submittedName>
</protein>
<dbReference type="EMBL" id="FOOI01000003">
    <property type="protein sequence ID" value="SFG00364.1"/>
    <property type="molecule type" value="Genomic_DNA"/>
</dbReference>